<evidence type="ECO:0000256" key="3">
    <source>
        <dbReference type="ARBA" id="ARBA00023082"/>
    </source>
</evidence>
<dbReference type="InterPro" id="IPR013325">
    <property type="entry name" value="RNA_pol_sigma_r2"/>
</dbReference>
<dbReference type="Proteomes" id="UP001595814">
    <property type="component" value="Unassembled WGS sequence"/>
</dbReference>
<dbReference type="Gene3D" id="1.10.1740.10">
    <property type="match status" value="1"/>
</dbReference>
<keyword evidence="3" id="KW-0731">Sigma factor</keyword>
<evidence type="ECO:0000313" key="6">
    <source>
        <dbReference type="EMBL" id="MFC4094878.1"/>
    </source>
</evidence>
<dbReference type="InterPro" id="IPR014284">
    <property type="entry name" value="RNA_pol_sigma-70_dom"/>
</dbReference>
<organism evidence="6 7">
    <name type="scientific">Euzebyella saccharophila</name>
    <dbReference type="NCBI Taxonomy" id="679664"/>
    <lineage>
        <taxon>Bacteria</taxon>
        <taxon>Pseudomonadati</taxon>
        <taxon>Bacteroidota</taxon>
        <taxon>Flavobacteriia</taxon>
        <taxon>Flavobacteriales</taxon>
        <taxon>Flavobacteriaceae</taxon>
        <taxon>Euzebyella</taxon>
    </lineage>
</organism>
<dbReference type="RefSeq" id="WP_192462205.1">
    <property type="nucleotide sequence ID" value="NZ_JACYFJ010000003.1"/>
</dbReference>
<evidence type="ECO:0000256" key="1">
    <source>
        <dbReference type="ARBA" id="ARBA00010641"/>
    </source>
</evidence>
<reference evidence="7" key="1">
    <citation type="journal article" date="2019" name="Int. J. Syst. Evol. Microbiol.">
        <title>The Global Catalogue of Microorganisms (GCM) 10K type strain sequencing project: providing services to taxonomists for standard genome sequencing and annotation.</title>
        <authorList>
            <consortium name="The Broad Institute Genomics Platform"/>
            <consortium name="The Broad Institute Genome Sequencing Center for Infectious Disease"/>
            <person name="Wu L."/>
            <person name="Ma J."/>
        </authorList>
    </citation>
    <scope>NUCLEOTIDE SEQUENCE [LARGE SCALE GENOMIC DNA]</scope>
    <source>
        <strain evidence="7">CECT 7477</strain>
    </source>
</reference>
<evidence type="ECO:0000256" key="2">
    <source>
        <dbReference type="ARBA" id="ARBA00023015"/>
    </source>
</evidence>
<dbReference type="EMBL" id="JBHSAW010000003">
    <property type="protein sequence ID" value="MFC4094878.1"/>
    <property type="molecule type" value="Genomic_DNA"/>
</dbReference>
<keyword evidence="2" id="KW-0805">Transcription regulation</keyword>
<evidence type="ECO:0000256" key="4">
    <source>
        <dbReference type="ARBA" id="ARBA00023163"/>
    </source>
</evidence>
<feature type="domain" description="RNA polymerase sigma factor 70 region 4 type 2" evidence="5">
    <location>
        <begin position="141"/>
        <end position="187"/>
    </location>
</feature>
<dbReference type="InterPro" id="IPR036388">
    <property type="entry name" value="WH-like_DNA-bd_sf"/>
</dbReference>
<dbReference type="PANTHER" id="PTHR43133:SF46">
    <property type="entry name" value="RNA POLYMERASE SIGMA-70 FACTOR ECF SUBFAMILY"/>
    <property type="match status" value="1"/>
</dbReference>
<dbReference type="PANTHER" id="PTHR43133">
    <property type="entry name" value="RNA POLYMERASE ECF-TYPE SIGMA FACTO"/>
    <property type="match status" value="1"/>
</dbReference>
<name>A0ABV8JM77_9FLAO</name>
<comment type="caution">
    <text evidence="6">The sequence shown here is derived from an EMBL/GenBank/DDBJ whole genome shotgun (WGS) entry which is preliminary data.</text>
</comment>
<dbReference type="InterPro" id="IPR013249">
    <property type="entry name" value="RNA_pol_sigma70_r4_t2"/>
</dbReference>
<evidence type="ECO:0000259" key="5">
    <source>
        <dbReference type="Pfam" id="PF08281"/>
    </source>
</evidence>
<dbReference type="Gene3D" id="1.10.10.10">
    <property type="entry name" value="Winged helix-like DNA-binding domain superfamily/Winged helix DNA-binding domain"/>
    <property type="match status" value="1"/>
</dbReference>
<accession>A0ABV8JM77</accession>
<dbReference type="InterPro" id="IPR039425">
    <property type="entry name" value="RNA_pol_sigma-70-like"/>
</dbReference>
<keyword evidence="4" id="KW-0804">Transcription</keyword>
<proteinExistence type="inferred from homology"/>
<keyword evidence="7" id="KW-1185">Reference proteome</keyword>
<dbReference type="InterPro" id="IPR013324">
    <property type="entry name" value="RNA_pol_sigma_r3/r4-like"/>
</dbReference>
<protein>
    <submittedName>
        <fullName evidence="6">RNA polymerase sigma factor</fullName>
    </submittedName>
</protein>
<sequence>MQAIKSKKLYLSKDDLLLWDELKKGSSSALGCLYELYIDELFSFGIQYSKDRAFVMDCIHDLFFDLYKYKSKLAETDNVKSYLFRSLRRKINKKYTRKIIPVQAENQLKMYDLQKNHVASFEDDIIRSETVDEINSKLKIALETLTNKQKKGLFLRFTQDKTYEEIADIMKTSIPTARTTIYRALKILRRQPFLLYLLLYPSFFS</sequence>
<dbReference type="SUPFAM" id="SSF88659">
    <property type="entry name" value="Sigma3 and sigma4 domains of RNA polymerase sigma factors"/>
    <property type="match status" value="1"/>
</dbReference>
<gene>
    <name evidence="6" type="ORF">ACFOUT_03275</name>
</gene>
<evidence type="ECO:0000313" key="7">
    <source>
        <dbReference type="Proteomes" id="UP001595814"/>
    </source>
</evidence>
<dbReference type="Pfam" id="PF08281">
    <property type="entry name" value="Sigma70_r4_2"/>
    <property type="match status" value="1"/>
</dbReference>
<dbReference type="CDD" id="cd06171">
    <property type="entry name" value="Sigma70_r4"/>
    <property type="match status" value="1"/>
</dbReference>
<comment type="similarity">
    <text evidence="1">Belongs to the sigma-70 factor family. ECF subfamily.</text>
</comment>
<dbReference type="NCBIfam" id="TIGR02937">
    <property type="entry name" value="sigma70-ECF"/>
    <property type="match status" value="1"/>
</dbReference>
<dbReference type="SUPFAM" id="SSF88946">
    <property type="entry name" value="Sigma2 domain of RNA polymerase sigma factors"/>
    <property type="match status" value="1"/>
</dbReference>